<proteinExistence type="predicted"/>
<keyword evidence="2" id="KW-1185">Reference proteome</keyword>
<accession>A0ABN7SSU7</accession>
<sequence>MKIFAAFSLTLAVKNPDLGLNYQPKCNSCTGSSYADCFVNVWEEFCRDDKVCQVQERRRGGIVYSVESGCKQVMTCVNNRLNNKKESGQDRLTECTQKIKDGNEAEIASVCRQCMHPDGTSGTLFMQKVSATGNTGLPLSGWMEETLDYTIYPEQTLRKIVQSIK</sequence>
<reference evidence="1 2" key="1">
    <citation type="submission" date="2021-04" db="EMBL/GenBank/DDBJ databases">
        <authorList>
            <person name="Bliznina A."/>
        </authorList>
    </citation>
    <scope>NUCLEOTIDE SEQUENCE [LARGE SCALE GENOMIC DNA]</scope>
</reference>
<organism evidence="1 2">
    <name type="scientific">Oikopleura dioica</name>
    <name type="common">Tunicate</name>
    <dbReference type="NCBI Taxonomy" id="34765"/>
    <lineage>
        <taxon>Eukaryota</taxon>
        <taxon>Metazoa</taxon>
        <taxon>Chordata</taxon>
        <taxon>Tunicata</taxon>
        <taxon>Appendicularia</taxon>
        <taxon>Copelata</taxon>
        <taxon>Oikopleuridae</taxon>
        <taxon>Oikopleura</taxon>
    </lineage>
</organism>
<evidence type="ECO:0000313" key="1">
    <source>
        <dbReference type="EMBL" id="CAG5105771.1"/>
    </source>
</evidence>
<dbReference type="Proteomes" id="UP001158576">
    <property type="component" value="Chromosome 1"/>
</dbReference>
<name>A0ABN7SSU7_OIKDI</name>
<protein>
    <submittedName>
        <fullName evidence="1">Oidioi.mRNA.OKI2018_I69.chr1.g2438.t1.cds</fullName>
    </submittedName>
</protein>
<dbReference type="EMBL" id="OU015566">
    <property type="protein sequence ID" value="CAG5105771.1"/>
    <property type="molecule type" value="Genomic_DNA"/>
</dbReference>
<evidence type="ECO:0000313" key="2">
    <source>
        <dbReference type="Proteomes" id="UP001158576"/>
    </source>
</evidence>
<gene>
    <name evidence="1" type="ORF">OKIOD_LOCUS11203</name>
</gene>